<feature type="compositionally biased region" description="Low complexity" evidence="1">
    <location>
        <begin position="519"/>
        <end position="533"/>
    </location>
</feature>
<gene>
    <name evidence="3" type="ORF">CYMTET_32918</name>
</gene>
<dbReference type="Proteomes" id="UP001190700">
    <property type="component" value="Unassembled WGS sequence"/>
</dbReference>
<feature type="region of interest" description="Disordered" evidence="1">
    <location>
        <begin position="207"/>
        <end position="234"/>
    </location>
</feature>
<feature type="compositionally biased region" description="Basic and acidic residues" evidence="1">
    <location>
        <begin position="381"/>
        <end position="401"/>
    </location>
</feature>
<protein>
    <recommendedName>
        <fullName evidence="2">DCD domain-containing protein</fullName>
    </recommendedName>
</protein>
<dbReference type="PROSITE" id="PS51222">
    <property type="entry name" value="DCD"/>
    <property type="match status" value="1"/>
</dbReference>
<dbReference type="InterPro" id="IPR013989">
    <property type="entry name" value="Dev_and_cell_death_domain"/>
</dbReference>
<accession>A0AAE0KRG0</accession>
<feature type="domain" description="DCD" evidence="2">
    <location>
        <begin position="2"/>
        <end position="129"/>
    </location>
</feature>
<dbReference type="EMBL" id="LGRX02019893">
    <property type="protein sequence ID" value="KAK3258017.1"/>
    <property type="molecule type" value="Genomic_DNA"/>
</dbReference>
<feature type="compositionally biased region" description="Basic and acidic residues" evidence="1">
    <location>
        <begin position="165"/>
        <end position="181"/>
    </location>
</feature>
<evidence type="ECO:0000259" key="2">
    <source>
        <dbReference type="PROSITE" id="PS51222"/>
    </source>
</evidence>
<evidence type="ECO:0000313" key="4">
    <source>
        <dbReference type="Proteomes" id="UP001190700"/>
    </source>
</evidence>
<sequence>MSQLAGYIFGCNHATKNEVMSRELFGLPAVHSDLVHHIYPGMALFLFNYSTRELHGVFEAASHGGMHLDRDAFGGRFPAQVWFLQRHETVTLHESEFKPLIADNYFSAKHFRYELDKQQVNSLLDEFEWRMETEDPQYANGGRWQEESISEDLRDSLTRKRKKQRQPDSEERIARKVHLSEEAGASTEQWRSDGPDAREHLQEMRARRVVRTSNTEEDGATLANQPLQNAKAPTVTRVVTTVSQAKSSSGPSPSNLKAGTSRVVTLEPGKAAAGPSSSKLKTPTRLVKLGSLAAAGKEIQAGLGSGAGGKDQAVATQLADFEAAPPLQPGKLPQLQIKINLTQPASTEESPVRCVSLKPRAAEVTGGAVHAELSKSSGTPEAEKERDADDAETEAKERAGAEEAVSANEAAVSFLLQNEAILDLGAGRSDAAEDSAEAPSGVLFVAVEEEGTGEEAPKPASHTSKALTLAVLTPNSMNSMLAGGILPSLPGMLPLTPVPDATSPKPPVSPDSKRDEMRATATVATNAATSAVTNRERAENGANANMCYREMMLSDTMPTVQQHIDRVKASPAEDRDKAKRDLLHKYHPSRPTNHPENPAFQWLYSEICKNINEQLQSTC</sequence>
<evidence type="ECO:0000256" key="1">
    <source>
        <dbReference type="SAM" id="MobiDB-lite"/>
    </source>
</evidence>
<dbReference type="PANTHER" id="PTHR46034">
    <property type="match status" value="1"/>
</dbReference>
<feature type="region of interest" description="Disordered" evidence="1">
    <location>
        <begin position="157"/>
        <end position="195"/>
    </location>
</feature>
<evidence type="ECO:0000313" key="3">
    <source>
        <dbReference type="EMBL" id="KAK3258017.1"/>
    </source>
</evidence>
<dbReference type="SMART" id="SM00767">
    <property type="entry name" value="DCD"/>
    <property type="match status" value="1"/>
</dbReference>
<dbReference type="Pfam" id="PF10539">
    <property type="entry name" value="Dev_Cell_Death"/>
    <property type="match status" value="1"/>
</dbReference>
<dbReference type="PANTHER" id="PTHR46034:SF7">
    <property type="entry name" value="INFLUENZA VIRUS NS1A-BINDING PROTEIN"/>
    <property type="match status" value="1"/>
</dbReference>
<dbReference type="InterPro" id="IPR044832">
    <property type="entry name" value="NRP-like"/>
</dbReference>
<dbReference type="GO" id="GO:0034976">
    <property type="term" value="P:response to endoplasmic reticulum stress"/>
    <property type="evidence" value="ECO:0007669"/>
    <property type="project" value="InterPro"/>
</dbReference>
<feature type="region of interest" description="Disordered" evidence="1">
    <location>
        <begin position="365"/>
        <end position="406"/>
    </location>
</feature>
<dbReference type="AlphaFoldDB" id="A0AAE0KRG0"/>
<keyword evidence="4" id="KW-1185">Reference proteome</keyword>
<feature type="region of interest" description="Disordered" evidence="1">
    <location>
        <begin position="496"/>
        <end position="538"/>
    </location>
</feature>
<reference evidence="3 4" key="1">
    <citation type="journal article" date="2015" name="Genome Biol. Evol.">
        <title>Comparative Genomics of a Bacterivorous Green Alga Reveals Evolutionary Causalities and Consequences of Phago-Mixotrophic Mode of Nutrition.</title>
        <authorList>
            <person name="Burns J.A."/>
            <person name="Paasch A."/>
            <person name="Narechania A."/>
            <person name="Kim E."/>
        </authorList>
    </citation>
    <scope>NUCLEOTIDE SEQUENCE [LARGE SCALE GENOMIC DNA]</scope>
    <source>
        <strain evidence="3 4">PLY_AMNH</strain>
    </source>
</reference>
<name>A0AAE0KRG0_9CHLO</name>
<organism evidence="3 4">
    <name type="scientific">Cymbomonas tetramitiformis</name>
    <dbReference type="NCBI Taxonomy" id="36881"/>
    <lineage>
        <taxon>Eukaryota</taxon>
        <taxon>Viridiplantae</taxon>
        <taxon>Chlorophyta</taxon>
        <taxon>Pyramimonadophyceae</taxon>
        <taxon>Pyramimonadales</taxon>
        <taxon>Pyramimonadaceae</taxon>
        <taxon>Cymbomonas</taxon>
    </lineage>
</organism>
<proteinExistence type="predicted"/>
<comment type="caution">
    <text evidence="3">The sequence shown here is derived from an EMBL/GenBank/DDBJ whole genome shotgun (WGS) entry which is preliminary data.</text>
</comment>